<evidence type="ECO:0000259" key="2">
    <source>
        <dbReference type="PROSITE" id="PS51762"/>
    </source>
</evidence>
<dbReference type="PANTHER" id="PTHR10963:SF55">
    <property type="entry name" value="GLYCOSIDE HYDROLASE FAMILY 16 PROTEIN"/>
    <property type="match status" value="1"/>
</dbReference>
<dbReference type="Pfam" id="PF00722">
    <property type="entry name" value="Glyco_hydro_16"/>
    <property type="match status" value="1"/>
</dbReference>
<dbReference type="EMBL" id="OC859202">
    <property type="protein sequence ID" value="CAD7627312.1"/>
    <property type="molecule type" value="Genomic_DNA"/>
</dbReference>
<protein>
    <recommendedName>
        <fullName evidence="2">GH16 domain-containing protein</fullName>
    </recommendedName>
</protein>
<reference evidence="3" key="1">
    <citation type="submission" date="2020-11" db="EMBL/GenBank/DDBJ databases">
        <authorList>
            <person name="Tran Van P."/>
        </authorList>
    </citation>
    <scope>NUCLEOTIDE SEQUENCE</scope>
</reference>
<evidence type="ECO:0000256" key="1">
    <source>
        <dbReference type="ARBA" id="ARBA00006865"/>
    </source>
</evidence>
<organism evidence="3">
    <name type="scientific">Medioppia subpectinata</name>
    <dbReference type="NCBI Taxonomy" id="1979941"/>
    <lineage>
        <taxon>Eukaryota</taxon>
        <taxon>Metazoa</taxon>
        <taxon>Ecdysozoa</taxon>
        <taxon>Arthropoda</taxon>
        <taxon>Chelicerata</taxon>
        <taxon>Arachnida</taxon>
        <taxon>Acari</taxon>
        <taxon>Acariformes</taxon>
        <taxon>Sarcoptiformes</taxon>
        <taxon>Oribatida</taxon>
        <taxon>Brachypylina</taxon>
        <taxon>Oppioidea</taxon>
        <taxon>Oppiidae</taxon>
        <taxon>Medioppia</taxon>
    </lineage>
</organism>
<proteinExistence type="inferred from homology"/>
<dbReference type="PROSITE" id="PS51762">
    <property type="entry name" value="GH16_2"/>
    <property type="match status" value="1"/>
</dbReference>
<dbReference type="InterPro" id="IPR000757">
    <property type="entry name" value="Beta-glucanase-like"/>
</dbReference>
<accession>A0A7R9KQ41</accession>
<dbReference type="InterPro" id="IPR050546">
    <property type="entry name" value="Glycosyl_Hydrlase_16"/>
</dbReference>
<dbReference type="Gene3D" id="2.60.120.200">
    <property type="match status" value="2"/>
</dbReference>
<keyword evidence="4" id="KW-1185">Reference proteome</keyword>
<sequence>MVGTAPSATDYTSASVVSTQDWIYGVFEVRAALPAGKLLRPVISLIERNGTGGQIDIVSNDQTPGVVISALVTDWSADVEEWYYETNETLHDFHSYTIEWSESGVHWFLDDSHYLSYNTSGQPFDRPFRLSLTLAVGADETVFPNQSLSYEDYRRWNCSALIIDYVRVYQWVTDGQTGGKSLHINHTARNSLVSARSVCQAIMSSVRVEENVTKTLTHYTMNCGKHLQLVWSDEFNGNSVDNNKWEIADKWRDGRCEDKPQYQLHCDSNSLKNLQLRESCLAITAVRETPDTDNDRYRTDPSATDYTSASVVSTHDWTYDVFDLRAALPAGKLLRPVISLTERNGTGGQIDIVSNDQIKRCGNQRFGHRLIGRCGGMVLSDKQNTARLSQLYYRVERIGCPLVSR</sequence>
<gene>
    <name evidence="3" type="ORF">OSB1V03_LOCUS7742</name>
</gene>
<dbReference type="InterPro" id="IPR013320">
    <property type="entry name" value="ConA-like_dom_sf"/>
</dbReference>
<evidence type="ECO:0000313" key="3">
    <source>
        <dbReference type="EMBL" id="CAD7627312.1"/>
    </source>
</evidence>
<dbReference type="EMBL" id="CAJPIZ010004627">
    <property type="protein sequence ID" value="CAG2107742.1"/>
    <property type="molecule type" value="Genomic_DNA"/>
</dbReference>
<dbReference type="Proteomes" id="UP000759131">
    <property type="component" value="Unassembled WGS sequence"/>
</dbReference>
<dbReference type="OrthoDB" id="6488573at2759"/>
<evidence type="ECO:0000313" key="4">
    <source>
        <dbReference type="Proteomes" id="UP000759131"/>
    </source>
</evidence>
<dbReference type="SUPFAM" id="SSF49899">
    <property type="entry name" value="Concanavalin A-like lectins/glucanases"/>
    <property type="match status" value="2"/>
</dbReference>
<dbReference type="PANTHER" id="PTHR10963">
    <property type="entry name" value="GLYCOSYL HYDROLASE-RELATED"/>
    <property type="match status" value="1"/>
</dbReference>
<feature type="domain" description="GH16" evidence="2">
    <location>
        <begin position="1"/>
        <end position="174"/>
    </location>
</feature>
<dbReference type="GO" id="GO:0004553">
    <property type="term" value="F:hydrolase activity, hydrolyzing O-glycosyl compounds"/>
    <property type="evidence" value="ECO:0007669"/>
    <property type="project" value="InterPro"/>
</dbReference>
<comment type="similarity">
    <text evidence="1">Belongs to the glycosyl hydrolase 16 family.</text>
</comment>
<dbReference type="AlphaFoldDB" id="A0A7R9KQ41"/>
<dbReference type="GO" id="GO:0005975">
    <property type="term" value="P:carbohydrate metabolic process"/>
    <property type="evidence" value="ECO:0007669"/>
    <property type="project" value="InterPro"/>
</dbReference>
<name>A0A7R9KQ41_9ACAR</name>